<dbReference type="InterPro" id="IPR045527">
    <property type="entry name" value="DUF6470"/>
</dbReference>
<dbReference type="EMBL" id="QKZI01000001">
    <property type="protein sequence ID" value="PZX08266.1"/>
    <property type="molecule type" value="Genomic_DNA"/>
</dbReference>
<proteinExistence type="predicted"/>
<evidence type="ECO:0008006" key="3">
    <source>
        <dbReference type="Google" id="ProtNLM"/>
    </source>
</evidence>
<name>A0A2W7PIS4_9BACI</name>
<dbReference type="Proteomes" id="UP000248646">
    <property type="component" value="Unassembled WGS sequence"/>
</dbReference>
<dbReference type="AlphaFoldDB" id="A0A2W7PIS4"/>
<evidence type="ECO:0000313" key="2">
    <source>
        <dbReference type="Proteomes" id="UP000248646"/>
    </source>
</evidence>
<keyword evidence="2" id="KW-1185">Reference proteome</keyword>
<sequence length="184" mass="20312">MRIPQIQIRTTKAELGLTVQQPQQQIKQKPADVQIEQPAAELSINTTQGQLHIDSSQARSELGLKTMIELARNHAQNGAQGVMAGIARRVREGDMLMSIEKGGNAMSSIIDSRTIPRQKALGIKFIPSANSVKMSYTQANVDIQVQKNDPKINVKINKPIHDYTPGKVIVDVAQEPSIEIDWKV</sequence>
<dbReference type="RefSeq" id="WP_111438855.1">
    <property type="nucleotide sequence ID" value="NZ_QKZI01000001.1"/>
</dbReference>
<dbReference type="Pfam" id="PF20074">
    <property type="entry name" value="DUF6470"/>
    <property type="match status" value="1"/>
</dbReference>
<gene>
    <name evidence="1" type="ORF">C7437_1011390</name>
</gene>
<protein>
    <recommendedName>
        <fullName evidence="3">YviE</fullName>
    </recommendedName>
</protein>
<organism evidence="1 2">
    <name type="scientific">Psychrobacillus insolitus</name>
    <dbReference type="NCBI Taxonomy" id="1461"/>
    <lineage>
        <taxon>Bacteria</taxon>
        <taxon>Bacillati</taxon>
        <taxon>Bacillota</taxon>
        <taxon>Bacilli</taxon>
        <taxon>Bacillales</taxon>
        <taxon>Bacillaceae</taxon>
        <taxon>Psychrobacillus</taxon>
    </lineage>
</organism>
<comment type="caution">
    <text evidence="1">The sequence shown here is derived from an EMBL/GenBank/DDBJ whole genome shotgun (WGS) entry which is preliminary data.</text>
</comment>
<reference evidence="1 2" key="1">
    <citation type="submission" date="2018-06" db="EMBL/GenBank/DDBJ databases">
        <title>Genomic Encyclopedia of Type Strains, Phase IV (KMG-IV): sequencing the most valuable type-strain genomes for metagenomic binning, comparative biology and taxonomic classification.</title>
        <authorList>
            <person name="Goeker M."/>
        </authorList>
    </citation>
    <scope>NUCLEOTIDE SEQUENCE [LARGE SCALE GENOMIC DNA]</scope>
    <source>
        <strain evidence="1 2">DSM 5</strain>
    </source>
</reference>
<accession>A0A2W7PIS4</accession>
<evidence type="ECO:0000313" key="1">
    <source>
        <dbReference type="EMBL" id="PZX08266.1"/>
    </source>
</evidence>
<dbReference type="OrthoDB" id="2112831at2"/>